<gene>
    <name evidence="1" type="ORF">DRF65_26480</name>
</gene>
<reference evidence="2" key="1">
    <citation type="submission" date="2018-06" db="EMBL/GenBank/DDBJ databases">
        <authorList>
            <person name="Lum Nde A."/>
            <person name="Hugo C."/>
        </authorList>
    </citation>
    <scope>NUCLEOTIDE SEQUENCE [LARGE SCALE GENOMIC DNA]</scope>
    <source>
        <strain evidence="2">1_F178</strain>
    </source>
</reference>
<protein>
    <submittedName>
        <fullName evidence="1">Uncharacterized protein</fullName>
    </submittedName>
</protein>
<evidence type="ECO:0000313" key="1">
    <source>
        <dbReference type="EMBL" id="REC59372.1"/>
    </source>
</evidence>
<sequence>MFSAYSSFVQANEQKMLQKMEISSDKKKKKLQSQLDAGLITQEQYKKETIAIDAELDRKKAEIKYKQAKRQRMMQIAEIISNTALAIMQAWVNPGYPMAIPLSVIIGALGAVQLGTVMSQPLPAAPGAEDGFYPVLRSQDNKLFNARKRKSKTGIYDEPTMLVGEAGASMPELVVSGKTMQKIDPAIQRTYMNEIKRVEGFEDGLFPNQPVSSGNDDLLIQAIEIIKANTEIMIYLKENGVKGYFLKNARTGKDVHEMTEEYLTLTNKNKH</sequence>
<keyword evidence="2" id="KW-1185">Reference proteome</keyword>
<evidence type="ECO:0000313" key="2">
    <source>
        <dbReference type="Proteomes" id="UP000256686"/>
    </source>
</evidence>
<name>A0A3D9C1G4_9FLAO</name>
<organism evidence="1 2">
    <name type="scientific">Chryseobacterium pennae</name>
    <dbReference type="NCBI Taxonomy" id="2258962"/>
    <lineage>
        <taxon>Bacteria</taxon>
        <taxon>Pseudomonadati</taxon>
        <taxon>Bacteroidota</taxon>
        <taxon>Flavobacteriia</taxon>
        <taxon>Flavobacteriales</taxon>
        <taxon>Weeksellaceae</taxon>
        <taxon>Chryseobacterium group</taxon>
        <taxon>Chryseobacterium</taxon>
    </lineage>
</organism>
<proteinExistence type="predicted"/>
<dbReference type="RefSeq" id="WP_115973709.1">
    <property type="nucleotide sequence ID" value="NZ_QNVT01000040.1"/>
</dbReference>
<dbReference type="AlphaFoldDB" id="A0A3D9C1G4"/>
<dbReference type="Proteomes" id="UP000256686">
    <property type="component" value="Unassembled WGS sequence"/>
</dbReference>
<accession>A0A3D9C1G4</accession>
<dbReference type="EMBL" id="QNVT01000040">
    <property type="protein sequence ID" value="REC59372.1"/>
    <property type="molecule type" value="Genomic_DNA"/>
</dbReference>
<comment type="caution">
    <text evidence="1">The sequence shown here is derived from an EMBL/GenBank/DDBJ whole genome shotgun (WGS) entry which is preliminary data.</text>
</comment>